<dbReference type="RefSeq" id="WP_105215870.1">
    <property type="nucleotide sequence ID" value="NZ_CP027062.1"/>
</dbReference>
<reference evidence="2 3" key="1">
    <citation type="submission" date="2018-02" db="EMBL/GenBank/DDBJ databases">
        <title>Genomic analysis of the strain RR4-38 isolated from a seawater recirculating aquaculture system.</title>
        <authorList>
            <person name="Kim Y.-S."/>
            <person name="Jang Y.H."/>
            <person name="Kim K.-H."/>
        </authorList>
    </citation>
    <scope>NUCLEOTIDE SEQUENCE [LARGE SCALE GENOMIC DNA]</scope>
    <source>
        <strain evidence="2 3">RR4-38</strain>
    </source>
</reference>
<sequence length="265" mass="29525">MKKIVLMIVASVLVIGCNNDDNNPQPTPNATVEFTFTHNWDGDEIENTDFDLLQYFNANGEQMSISKLVYLISDVTFTSLSTAESFDAGDYNLINVREGTNLTFTPDIEIPEGEYLVTFTFGFDDEDNQDGIYPDLNSADGGWNVPMMLGGGYHYMRLEGKFVDNTSTQTNYAYHTIRANDNTTTPITLQDTSFEVSLGQVTVGSSTSVEVKMNVAEWFRSPNQWDLNQLNTVLMPNFDAQIMMYENGSIFNGSTGVFSKGTVTQ</sequence>
<dbReference type="AlphaFoldDB" id="A0A2S0HVX8"/>
<dbReference type="InterPro" id="IPR046863">
    <property type="entry name" value="MbnP-like_dom"/>
</dbReference>
<feature type="domain" description="Copper-binding protein MbnP-like" evidence="1">
    <location>
        <begin position="30"/>
        <end position="232"/>
    </location>
</feature>
<dbReference type="Pfam" id="PF20243">
    <property type="entry name" value="MbnP"/>
    <property type="match status" value="1"/>
</dbReference>
<evidence type="ECO:0000259" key="1">
    <source>
        <dbReference type="Pfam" id="PF20243"/>
    </source>
</evidence>
<evidence type="ECO:0000313" key="2">
    <source>
        <dbReference type="EMBL" id="AVI50775.1"/>
    </source>
</evidence>
<dbReference type="OrthoDB" id="1422031at2"/>
<keyword evidence="3" id="KW-1185">Reference proteome</keyword>
<dbReference type="PROSITE" id="PS51257">
    <property type="entry name" value="PROKAR_LIPOPROTEIN"/>
    <property type="match status" value="1"/>
</dbReference>
<evidence type="ECO:0000313" key="3">
    <source>
        <dbReference type="Proteomes" id="UP000238442"/>
    </source>
</evidence>
<organism evidence="2 3">
    <name type="scientific">Pukyongia salina</name>
    <dbReference type="NCBI Taxonomy" id="2094025"/>
    <lineage>
        <taxon>Bacteria</taxon>
        <taxon>Pseudomonadati</taxon>
        <taxon>Bacteroidota</taxon>
        <taxon>Flavobacteriia</taxon>
        <taxon>Flavobacteriales</taxon>
        <taxon>Flavobacteriaceae</taxon>
        <taxon>Pukyongia</taxon>
    </lineage>
</organism>
<gene>
    <name evidence="2" type="ORF">C5O00_06145</name>
</gene>
<name>A0A2S0HVX8_9FLAO</name>
<protein>
    <recommendedName>
        <fullName evidence="1">Copper-binding protein MbnP-like domain-containing protein</fullName>
    </recommendedName>
</protein>
<dbReference type="EMBL" id="CP027062">
    <property type="protein sequence ID" value="AVI50775.1"/>
    <property type="molecule type" value="Genomic_DNA"/>
</dbReference>
<proteinExistence type="predicted"/>
<dbReference type="Proteomes" id="UP000238442">
    <property type="component" value="Chromosome"/>
</dbReference>
<accession>A0A2S0HVX8</accession>
<dbReference type="KEGG" id="aue:C5O00_06145"/>